<name>A0ABY4T3Y6_9GAMM</name>
<proteinExistence type="predicted"/>
<dbReference type="RefSeq" id="WP_250340128.1">
    <property type="nucleotide sequence ID" value="NZ_CP063231.1"/>
</dbReference>
<accession>A0ABY4T3Y6</accession>
<evidence type="ECO:0000313" key="2">
    <source>
        <dbReference type="Proteomes" id="UP001056681"/>
    </source>
</evidence>
<dbReference type="Gene3D" id="1.10.274.110">
    <property type="match status" value="1"/>
</dbReference>
<sequence>MHTGKIIAMLNPKNCRFDIGSGGIPSLVSTDVAAALGMVPDGLGREILCRVWWPDGAKLTAHQLRELVDAKMRGEWARRESSMLDALLAVAQRGNRAQRTYSEAHAARWPRMVVREHEVPQLAPGYAKVRDAIITELASAGLCQACHGRGQVANDMRVSRTCKECSGEGHMRLSERSRADLCGFSWKTYREGWAGVYDWVFQACTDELHRAERLFQRALS</sequence>
<keyword evidence="2" id="KW-1185">Reference proteome</keyword>
<dbReference type="InterPro" id="IPR036410">
    <property type="entry name" value="HSP_DnaJ_Cys-rich_dom_sf"/>
</dbReference>
<gene>
    <name evidence="1" type="ORF">IM816_05785</name>
</gene>
<dbReference type="InterPro" id="IPR038500">
    <property type="entry name" value="Antitermination_sf"/>
</dbReference>
<protein>
    <submittedName>
        <fullName evidence="1">Uncharacterized protein</fullName>
    </submittedName>
</protein>
<dbReference type="EMBL" id="CP063231">
    <property type="protein sequence ID" value="URL59606.1"/>
    <property type="molecule type" value="Genomic_DNA"/>
</dbReference>
<evidence type="ECO:0000313" key="1">
    <source>
        <dbReference type="EMBL" id="URL59606.1"/>
    </source>
</evidence>
<reference evidence="1" key="1">
    <citation type="submission" date="2020-10" db="EMBL/GenBank/DDBJ databases">
        <title>Whole-genome sequence of Luteibacter sp. EIF3.</title>
        <authorList>
            <person name="Friedrich I."/>
            <person name="Hertel R."/>
            <person name="Daniel R."/>
        </authorList>
    </citation>
    <scope>NUCLEOTIDE SEQUENCE</scope>
    <source>
        <strain evidence="1">EIF3</strain>
    </source>
</reference>
<dbReference type="SUPFAM" id="SSF57938">
    <property type="entry name" value="DnaJ/Hsp40 cysteine-rich domain"/>
    <property type="match status" value="1"/>
</dbReference>
<dbReference type="Proteomes" id="UP001056681">
    <property type="component" value="Chromosome"/>
</dbReference>
<organism evidence="1 2">
    <name type="scientific">Luteibacter flocculans</name>
    <dbReference type="NCBI Taxonomy" id="2780091"/>
    <lineage>
        <taxon>Bacteria</taxon>
        <taxon>Pseudomonadati</taxon>
        <taxon>Pseudomonadota</taxon>
        <taxon>Gammaproteobacteria</taxon>
        <taxon>Lysobacterales</taxon>
        <taxon>Rhodanobacteraceae</taxon>
        <taxon>Luteibacter</taxon>
    </lineage>
</organism>